<proteinExistence type="inferred from homology"/>
<organism evidence="7 8">
    <name type="scientific">Priapulus caudatus</name>
    <name type="common">Priapulid worm</name>
    <dbReference type="NCBI Taxonomy" id="37621"/>
    <lineage>
        <taxon>Eukaryota</taxon>
        <taxon>Metazoa</taxon>
        <taxon>Ecdysozoa</taxon>
        <taxon>Scalidophora</taxon>
        <taxon>Priapulida</taxon>
        <taxon>Priapulimorpha</taxon>
        <taxon>Priapulimorphida</taxon>
        <taxon>Priapulidae</taxon>
        <taxon>Priapulus</taxon>
    </lineage>
</organism>
<dbReference type="InterPro" id="IPR052469">
    <property type="entry name" value="MEIOB"/>
</dbReference>
<dbReference type="InterPro" id="IPR056880">
    <property type="entry name" value="OB_MEIOB_N"/>
</dbReference>
<dbReference type="Pfam" id="PF16900">
    <property type="entry name" value="REPA_OB_2"/>
    <property type="match status" value="1"/>
</dbReference>
<keyword evidence="1" id="KW-0238">DNA-binding</keyword>
<feature type="compositionally biased region" description="Polar residues" evidence="4">
    <location>
        <begin position="9"/>
        <end position="36"/>
    </location>
</feature>
<evidence type="ECO:0000259" key="6">
    <source>
        <dbReference type="Pfam" id="PF24903"/>
    </source>
</evidence>
<protein>
    <submittedName>
        <fullName evidence="8">Meiosis-specific with OB domain-containing protein-like</fullName>
    </submittedName>
</protein>
<dbReference type="RefSeq" id="XP_014662357.1">
    <property type="nucleotide sequence ID" value="XM_014806871.1"/>
</dbReference>
<dbReference type="PANTHER" id="PTHR21166:SF2">
    <property type="entry name" value="CELL DIVISION CONTROL PROTEIN 24 OB DOMAIN-CONTAINING PROTEIN-RELATED"/>
    <property type="match status" value="1"/>
</dbReference>
<name>A0ABM1DQY6_PRICU</name>
<dbReference type="PANTHER" id="PTHR21166">
    <property type="entry name" value="CELL DIVISION CONTROL PROTEIN 24 OB DOMAIN-CONTAINING PROTEIN-RELATED"/>
    <property type="match status" value="1"/>
</dbReference>
<dbReference type="SUPFAM" id="SSF50249">
    <property type="entry name" value="Nucleic acid-binding proteins"/>
    <property type="match status" value="3"/>
</dbReference>
<dbReference type="InterPro" id="IPR012340">
    <property type="entry name" value="NA-bd_OB-fold"/>
</dbReference>
<feature type="region of interest" description="Disordered" evidence="4">
    <location>
        <begin position="1"/>
        <end position="36"/>
    </location>
</feature>
<dbReference type="Pfam" id="PF24903">
    <property type="entry name" value="OB_MEIOB_N"/>
    <property type="match status" value="1"/>
</dbReference>
<feature type="domain" description="MEIOB-like N-terminal" evidence="6">
    <location>
        <begin position="39"/>
        <end position="174"/>
    </location>
</feature>
<evidence type="ECO:0000259" key="5">
    <source>
        <dbReference type="Pfam" id="PF16900"/>
    </source>
</evidence>
<dbReference type="InterPro" id="IPR031657">
    <property type="entry name" value="REPA_OB_2"/>
</dbReference>
<comment type="similarity">
    <text evidence="3">Belongs to the MEIOB family.</text>
</comment>
<accession>A0ABM1DQY6</accession>
<gene>
    <name evidence="8" type="primary">LOC106805322</name>
</gene>
<reference evidence="8" key="1">
    <citation type="submission" date="2025-08" db="UniProtKB">
        <authorList>
            <consortium name="RefSeq"/>
        </authorList>
    </citation>
    <scope>IDENTIFICATION</scope>
</reference>
<dbReference type="CDD" id="cd04475">
    <property type="entry name" value="RPA1_DBD_B"/>
    <property type="match status" value="1"/>
</dbReference>
<sequence>MAWSGRFQDFQQEGSKPQSQYSSRNPNYNQLNSSGVTSTGRVNIRDISAGLPNTSIIGCVLTKGEVRSVASKKDTGTERYVFNFTIRDSAVDFINVTCWGGEDHINGIAQNFNIGDIVTVQNAQIQPKSEYDERFRPWTPSSLHLVANENYTKIELCSDWNQQEFSNLLHLPIKQSSDFFSLYDVSYNGQTLQGEHVNLLAVVKSMGAVRDIKTKTGRTIKKLEVKLCDQTATTFALTLWDEANINFALTWCPKEYVVFAADVKVSYDNYRKAMVGTCDSKTIFTVNPDTKEAHNLYQWAQTADLSGEDSIIGISDKDIDLSLIKDVFTLDDVKQMHSQRSDASDPNVAGIIYAYVTKFDLDGQLNRIVSIRCNQCKKRTDDATYLCTNINCPMGSSMEPPDTQAQYDVLLQLSDRTGSLRAVRLGGAQAETLIGCPAGQFKDMEDGEKTAIKWKYLMELCKVYIKTSLPTYEHPTPLVRILACEPAKPLEILELLPQPARGSSW</sequence>
<feature type="domain" description="Replication protein A OB" evidence="5">
    <location>
        <begin position="193"/>
        <end position="283"/>
    </location>
</feature>
<dbReference type="Proteomes" id="UP000695022">
    <property type="component" value="Unplaced"/>
</dbReference>
<evidence type="ECO:0000313" key="8">
    <source>
        <dbReference type="RefSeq" id="XP_014662357.1"/>
    </source>
</evidence>
<dbReference type="GeneID" id="106805322"/>
<evidence type="ECO:0000256" key="4">
    <source>
        <dbReference type="SAM" id="MobiDB-lite"/>
    </source>
</evidence>
<evidence type="ECO:0000256" key="3">
    <source>
        <dbReference type="ARBA" id="ARBA00038329"/>
    </source>
</evidence>
<evidence type="ECO:0000256" key="1">
    <source>
        <dbReference type="ARBA" id="ARBA00023125"/>
    </source>
</evidence>
<keyword evidence="2" id="KW-0469">Meiosis</keyword>
<keyword evidence="7" id="KW-1185">Reference proteome</keyword>
<evidence type="ECO:0000313" key="7">
    <source>
        <dbReference type="Proteomes" id="UP000695022"/>
    </source>
</evidence>
<dbReference type="Gene3D" id="2.40.50.140">
    <property type="entry name" value="Nucleic acid-binding proteins"/>
    <property type="match status" value="3"/>
</dbReference>
<evidence type="ECO:0000256" key="2">
    <source>
        <dbReference type="ARBA" id="ARBA00023254"/>
    </source>
</evidence>